<dbReference type="InterPro" id="IPR036291">
    <property type="entry name" value="NAD(P)-bd_dom_sf"/>
</dbReference>
<comment type="similarity">
    <text evidence="1">Belongs to the NAD(P)-dependent epimerase/dehydratase family.</text>
</comment>
<organism evidence="3">
    <name type="scientific">marine metagenome</name>
    <dbReference type="NCBI Taxonomy" id="408172"/>
    <lineage>
        <taxon>unclassified sequences</taxon>
        <taxon>metagenomes</taxon>
        <taxon>ecological metagenomes</taxon>
    </lineage>
</organism>
<dbReference type="InterPro" id="IPR001509">
    <property type="entry name" value="Epimerase_deHydtase"/>
</dbReference>
<reference evidence="3" key="1">
    <citation type="submission" date="2018-05" db="EMBL/GenBank/DDBJ databases">
        <authorList>
            <person name="Lanie J.A."/>
            <person name="Ng W.-L."/>
            <person name="Kazmierczak K.M."/>
            <person name="Andrzejewski T.M."/>
            <person name="Davidsen T.M."/>
            <person name="Wayne K.J."/>
            <person name="Tettelin H."/>
            <person name="Glass J.I."/>
            <person name="Rusch D."/>
            <person name="Podicherti R."/>
            <person name="Tsui H.-C.T."/>
            <person name="Winkler M.E."/>
        </authorList>
    </citation>
    <scope>NUCLEOTIDE SEQUENCE</scope>
</reference>
<sequence>KLREEPISPYSLAKVASTHFLQMLHRTEKFPAIILRLFLTYGPGQDAGRFLPQIIRGSLDNTEFPTSAGEQIRDFCYIDDTIRAILKVLVTPAVEGEVLNVASGEPISIRSMITKVCNLTGSGRPQYGKVLYRPGENMFLYANISKAKSILKWESLTSLDTGLKKTFDWFANECAY</sequence>
<dbReference type="EMBL" id="UINC01166216">
    <property type="protein sequence ID" value="SVD68047.1"/>
    <property type="molecule type" value="Genomic_DNA"/>
</dbReference>
<evidence type="ECO:0000313" key="3">
    <source>
        <dbReference type="EMBL" id="SVD68047.1"/>
    </source>
</evidence>
<proteinExistence type="inferred from homology"/>
<dbReference type="PRINTS" id="PR01713">
    <property type="entry name" value="NUCEPIMERASE"/>
</dbReference>
<evidence type="ECO:0000256" key="1">
    <source>
        <dbReference type="ARBA" id="ARBA00007637"/>
    </source>
</evidence>
<dbReference type="Pfam" id="PF01370">
    <property type="entry name" value="Epimerase"/>
    <property type="match status" value="1"/>
</dbReference>
<accession>A0A382XA50</accession>
<dbReference type="AlphaFoldDB" id="A0A382XA50"/>
<dbReference type="PANTHER" id="PTHR43000">
    <property type="entry name" value="DTDP-D-GLUCOSE 4,6-DEHYDRATASE-RELATED"/>
    <property type="match status" value="1"/>
</dbReference>
<feature type="non-terminal residue" evidence="3">
    <location>
        <position position="1"/>
    </location>
</feature>
<name>A0A382XA50_9ZZZZ</name>
<gene>
    <name evidence="3" type="ORF">METZ01_LOCUS420901</name>
</gene>
<dbReference type="Gene3D" id="3.40.50.720">
    <property type="entry name" value="NAD(P)-binding Rossmann-like Domain"/>
    <property type="match status" value="1"/>
</dbReference>
<dbReference type="Gene3D" id="3.90.25.10">
    <property type="entry name" value="UDP-galactose 4-epimerase, domain 1"/>
    <property type="match status" value="1"/>
</dbReference>
<protein>
    <recommendedName>
        <fullName evidence="2">NAD-dependent epimerase/dehydratase domain-containing protein</fullName>
    </recommendedName>
</protein>
<evidence type="ECO:0000259" key="2">
    <source>
        <dbReference type="Pfam" id="PF01370"/>
    </source>
</evidence>
<feature type="domain" description="NAD-dependent epimerase/dehydratase" evidence="2">
    <location>
        <begin position="5"/>
        <end position="102"/>
    </location>
</feature>
<dbReference type="SUPFAM" id="SSF51735">
    <property type="entry name" value="NAD(P)-binding Rossmann-fold domains"/>
    <property type="match status" value="1"/>
</dbReference>